<dbReference type="Pfam" id="PF08636">
    <property type="entry name" value="Pkr1"/>
    <property type="match status" value="1"/>
</dbReference>
<feature type="transmembrane region" description="Helical" evidence="2">
    <location>
        <begin position="77"/>
        <end position="99"/>
    </location>
</feature>
<name>A0A9W8HPG8_9FUNG</name>
<feature type="region of interest" description="Disordered" evidence="1">
    <location>
        <begin position="1"/>
        <end position="30"/>
    </location>
</feature>
<organism evidence="3 4">
    <name type="scientific">Coemansia guatemalensis</name>
    <dbReference type="NCBI Taxonomy" id="2761395"/>
    <lineage>
        <taxon>Eukaryota</taxon>
        <taxon>Fungi</taxon>
        <taxon>Fungi incertae sedis</taxon>
        <taxon>Zoopagomycota</taxon>
        <taxon>Kickxellomycotina</taxon>
        <taxon>Kickxellomycetes</taxon>
        <taxon>Kickxellales</taxon>
        <taxon>Kickxellaceae</taxon>
        <taxon>Coemansia</taxon>
    </lineage>
</organism>
<protein>
    <recommendedName>
        <fullName evidence="5">Pkr1-domain-containing protein</fullName>
    </recommendedName>
</protein>
<sequence>QPALFIHPPQSTHNDSVTEQMSPKNTQPGTAESAGVFQDVINSIFQPGVNHGVMVVMNCAFLCLFIILGYLLFATRLNIHVCALTVIAGLLFASIQWFVKEMAASQRNNPSSPATPAGTSKSINKNDGSSKNTNKKKKKL</sequence>
<accession>A0A9W8HPG8</accession>
<feature type="non-terminal residue" evidence="3">
    <location>
        <position position="1"/>
    </location>
</feature>
<feature type="transmembrane region" description="Helical" evidence="2">
    <location>
        <begin position="52"/>
        <end position="71"/>
    </location>
</feature>
<dbReference type="AlphaFoldDB" id="A0A9W8HPG8"/>
<evidence type="ECO:0000313" key="3">
    <source>
        <dbReference type="EMBL" id="KAJ2795313.1"/>
    </source>
</evidence>
<feature type="compositionally biased region" description="Polar residues" evidence="1">
    <location>
        <begin position="9"/>
        <end position="30"/>
    </location>
</feature>
<dbReference type="GO" id="GO:0005789">
    <property type="term" value="C:endoplasmic reticulum membrane"/>
    <property type="evidence" value="ECO:0007669"/>
    <property type="project" value="TreeGrafter"/>
</dbReference>
<keyword evidence="2" id="KW-0472">Membrane</keyword>
<keyword evidence="4" id="KW-1185">Reference proteome</keyword>
<feature type="compositionally biased region" description="Polar residues" evidence="1">
    <location>
        <begin position="106"/>
        <end position="123"/>
    </location>
</feature>
<dbReference type="GO" id="GO:0070072">
    <property type="term" value="P:vacuolar proton-transporting V-type ATPase complex assembly"/>
    <property type="evidence" value="ECO:0007669"/>
    <property type="project" value="InterPro"/>
</dbReference>
<feature type="region of interest" description="Disordered" evidence="1">
    <location>
        <begin position="106"/>
        <end position="140"/>
    </location>
</feature>
<keyword evidence="2" id="KW-1133">Transmembrane helix</keyword>
<keyword evidence="2" id="KW-0812">Transmembrane</keyword>
<dbReference type="InterPro" id="IPR013945">
    <property type="entry name" value="Pkr1"/>
</dbReference>
<comment type="caution">
    <text evidence="3">The sequence shown here is derived from an EMBL/GenBank/DDBJ whole genome shotgun (WGS) entry which is preliminary data.</text>
</comment>
<dbReference type="OrthoDB" id="9626941at2759"/>
<evidence type="ECO:0000313" key="4">
    <source>
        <dbReference type="Proteomes" id="UP001140094"/>
    </source>
</evidence>
<evidence type="ECO:0008006" key="5">
    <source>
        <dbReference type="Google" id="ProtNLM"/>
    </source>
</evidence>
<evidence type="ECO:0000256" key="2">
    <source>
        <dbReference type="SAM" id="Phobius"/>
    </source>
</evidence>
<dbReference type="EMBL" id="JANBUO010002232">
    <property type="protein sequence ID" value="KAJ2795313.1"/>
    <property type="molecule type" value="Genomic_DNA"/>
</dbReference>
<reference evidence="3" key="1">
    <citation type="submission" date="2022-07" db="EMBL/GenBank/DDBJ databases">
        <title>Phylogenomic reconstructions and comparative analyses of Kickxellomycotina fungi.</title>
        <authorList>
            <person name="Reynolds N.K."/>
            <person name="Stajich J.E."/>
            <person name="Barry K."/>
            <person name="Grigoriev I.V."/>
            <person name="Crous P."/>
            <person name="Smith M.E."/>
        </authorList>
    </citation>
    <scope>NUCLEOTIDE SEQUENCE</scope>
    <source>
        <strain evidence="3">NRRL 1565</strain>
    </source>
</reference>
<dbReference type="PANTHER" id="PTHR28251">
    <property type="entry name" value="V-TYPE ATPASE ASSEMBLY FACTOR PKR1"/>
    <property type="match status" value="1"/>
</dbReference>
<dbReference type="PANTHER" id="PTHR28251:SF1">
    <property type="entry name" value="V-TYPE ATPASE ASSEMBLY FACTOR PKR1"/>
    <property type="match status" value="1"/>
</dbReference>
<proteinExistence type="predicted"/>
<evidence type="ECO:0000256" key="1">
    <source>
        <dbReference type="SAM" id="MobiDB-lite"/>
    </source>
</evidence>
<dbReference type="Proteomes" id="UP001140094">
    <property type="component" value="Unassembled WGS sequence"/>
</dbReference>
<gene>
    <name evidence="3" type="ORF">H4R20_005925</name>
</gene>